<dbReference type="Gene3D" id="2.60.120.10">
    <property type="entry name" value="Jelly Rolls"/>
    <property type="match status" value="1"/>
</dbReference>
<dbReference type="InterPro" id="IPR018060">
    <property type="entry name" value="HTH_AraC"/>
</dbReference>
<dbReference type="PANTHER" id="PTHR46796">
    <property type="entry name" value="HTH-TYPE TRANSCRIPTIONAL ACTIVATOR RHAS-RELATED"/>
    <property type="match status" value="1"/>
</dbReference>
<dbReference type="SUPFAM" id="SSF51215">
    <property type="entry name" value="Regulatory protein AraC"/>
    <property type="match status" value="1"/>
</dbReference>
<dbReference type="InterPro" id="IPR050204">
    <property type="entry name" value="AraC_XylS_family_regulators"/>
</dbReference>
<proteinExistence type="predicted"/>
<dbReference type="GO" id="GO:0043565">
    <property type="term" value="F:sequence-specific DNA binding"/>
    <property type="evidence" value="ECO:0007669"/>
    <property type="project" value="InterPro"/>
</dbReference>
<dbReference type="AlphaFoldDB" id="A0A9D1NWN9"/>
<dbReference type="InterPro" id="IPR014710">
    <property type="entry name" value="RmlC-like_jellyroll"/>
</dbReference>
<gene>
    <name evidence="6" type="ORF">IAA63_14015</name>
</gene>
<dbReference type="Proteomes" id="UP000886723">
    <property type="component" value="Unassembled WGS sequence"/>
</dbReference>
<dbReference type="SMART" id="SM00342">
    <property type="entry name" value="HTH_ARAC"/>
    <property type="match status" value="1"/>
</dbReference>
<keyword evidence="3" id="KW-0010">Activator</keyword>
<evidence type="ECO:0000256" key="1">
    <source>
        <dbReference type="ARBA" id="ARBA00023015"/>
    </source>
</evidence>
<dbReference type="InterPro" id="IPR013096">
    <property type="entry name" value="Cupin_2"/>
</dbReference>
<dbReference type="PROSITE" id="PS00041">
    <property type="entry name" value="HTH_ARAC_FAMILY_1"/>
    <property type="match status" value="1"/>
</dbReference>
<dbReference type="EMBL" id="DVON01000292">
    <property type="protein sequence ID" value="HIV14235.1"/>
    <property type="molecule type" value="Genomic_DNA"/>
</dbReference>
<evidence type="ECO:0000259" key="5">
    <source>
        <dbReference type="PROSITE" id="PS01124"/>
    </source>
</evidence>
<dbReference type="InterPro" id="IPR037923">
    <property type="entry name" value="HTH-like"/>
</dbReference>
<name>A0A9D1NWN9_9FIRM</name>
<evidence type="ECO:0000256" key="4">
    <source>
        <dbReference type="ARBA" id="ARBA00023163"/>
    </source>
</evidence>
<dbReference type="Pfam" id="PF12833">
    <property type="entry name" value="HTH_18"/>
    <property type="match status" value="1"/>
</dbReference>
<dbReference type="Gene3D" id="1.10.10.60">
    <property type="entry name" value="Homeodomain-like"/>
    <property type="match status" value="2"/>
</dbReference>
<keyword evidence="4" id="KW-0804">Transcription</keyword>
<dbReference type="PROSITE" id="PS01124">
    <property type="entry name" value="HTH_ARAC_FAMILY_2"/>
    <property type="match status" value="1"/>
</dbReference>
<evidence type="ECO:0000256" key="2">
    <source>
        <dbReference type="ARBA" id="ARBA00023125"/>
    </source>
</evidence>
<keyword evidence="2" id="KW-0238">DNA-binding</keyword>
<comment type="caution">
    <text evidence="6">The sequence shown here is derived from an EMBL/GenBank/DDBJ whole genome shotgun (WGS) entry which is preliminary data.</text>
</comment>
<accession>A0A9D1NWN9</accession>
<organism evidence="6 7">
    <name type="scientific">Candidatus Pullilachnospira stercoravium</name>
    <dbReference type="NCBI Taxonomy" id="2840913"/>
    <lineage>
        <taxon>Bacteria</taxon>
        <taxon>Bacillati</taxon>
        <taxon>Bacillota</taxon>
        <taxon>Clostridia</taxon>
        <taxon>Lachnospirales</taxon>
        <taxon>Lachnospiraceae</taxon>
        <taxon>Lachnospiraceae incertae sedis</taxon>
        <taxon>Candidatus Pullilachnospira</taxon>
    </lineage>
</organism>
<dbReference type="Pfam" id="PF07883">
    <property type="entry name" value="Cupin_2"/>
    <property type="match status" value="1"/>
</dbReference>
<evidence type="ECO:0000313" key="7">
    <source>
        <dbReference type="Proteomes" id="UP000886723"/>
    </source>
</evidence>
<evidence type="ECO:0000313" key="6">
    <source>
        <dbReference type="EMBL" id="HIV14235.1"/>
    </source>
</evidence>
<reference evidence="6" key="1">
    <citation type="submission" date="2020-10" db="EMBL/GenBank/DDBJ databases">
        <authorList>
            <person name="Gilroy R."/>
        </authorList>
    </citation>
    <scope>NUCLEOTIDE SEQUENCE</scope>
    <source>
        <strain evidence="6">ChiBcec2-4451</strain>
    </source>
</reference>
<feature type="domain" description="HTH araC/xylS-type" evidence="5">
    <location>
        <begin position="158"/>
        <end position="255"/>
    </location>
</feature>
<dbReference type="SUPFAM" id="SSF46689">
    <property type="entry name" value="Homeodomain-like"/>
    <property type="match status" value="2"/>
</dbReference>
<dbReference type="InterPro" id="IPR018062">
    <property type="entry name" value="HTH_AraC-typ_CS"/>
</dbReference>
<reference evidence="6" key="2">
    <citation type="journal article" date="2021" name="PeerJ">
        <title>Extensive microbial diversity within the chicken gut microbiome revealed by metagenomics and culture.</title>
        <authorList>
            <person name="Gilroy R."/>
            <person name="Ravi A."/>
            <person name="Getino M."/>
            <person name="Pursley I."/>
            <person name="Horton D.L."/>
            <person name="Alikhan N.F."/>
            <person name="Baker D."/>
            <person name="Gharbi K."/>
            <person name="Hall N."/>
            <person name="Watson M."/>
            <person name="Adriaenssens E.M."/>
            <person name="Foster-Nyarko E."/>
            <person name="Jarju S."/>
            <person name="Secka A."/>
            <person name="Antonio M."/>
            <person name="Oren A."/>
            <person name="Chaudhuri R.R."/>
            <person name="La Ragione R."/>
            <person name="Hildebrand F."/>
            <person name="Pallen M.J."/>
        </authorList>
    </citation>
    <scope>NUCLEOTIDE SEQUENCE</scope>
    <source>
        <strain evidence="6">ChiBcec2-4451</strain>
    </source>
</reference>
<evidence type="ECO:0000256" key="3">
    <source>
        <dbReference type="ARBA" id="ARBA00023159"/>
    </source>
</evidence>
<keyword evidence="1" id="KW-0805">Transcription regulation</keyword>
<protein>
    <submittedName>
        <fullName evidence="6">AraC family transcriptional regulator</fullName>
    </submittedName>
</protein>
<dbReference type="InterPro" id="IPR009057">
    <property type="entry name" value="Homeodomain-like_sf"/>
</dbReference>
<dbReference type="GO" id="GO:0003700">
    <property type="term" value="F:DNA-binding transcription factor activity"/>
    <property type="evidence" value="ECO:0007669"/>
    <property type="project" value="InterPro"/>
</dbReference>
<sequence length="282" mass="31520">MALSVQVHRIVKEKKGHGEYIPAHTHPFYHCVYVISGRGRIRIGTETVDARRGLFLRIAPQVEHAIFGEEAMQSFDIKFSAKGEFLDAVNALPISMPLDTYEHTLVMSLFHLAIRGEAYAEDLINARMTELLLLLLRRDVKETPSCLLPPDTAGSSLYPALSYIDQHPDQMPSIAFLAELCGYTPSYFSTMFKEVIGCSPARYLAGKKVDLARELMLTCDCTVAQVAERLGMEPETFSRVFKKATGISPGLYLHRANSDVGINISPDSPYLPEEPFEIPKQR</sequence>